<proteinExistence type="predicted"/>
<dbReference type="RefSeq" id="WP_189544944.1">
    <property type="nucleotide sequence ID" value="NZ_BMTF01000012.1"/>
</dbReference>
<dbReference type="PANTHER" id="PTHR10151:SF120">
    <property type="entry name" value="BIS(5'-ADENOSYL)-TRIPHOSPHATASE"/>
    <property type="match status" value="1"/>
</dbReference>
<reference evidence="2" key="1">
    <citation type="journal article" date="2019" name="Int. J. Syst. Evol. Microbiol.">
        <title>The Global Catalogue of Microorganisms (GCM) 10K type strain sequencing project: providing services to taxonomists for standard genome sequencing and annotation.</title>
        <authorList>
            <consortium name="The Broad Institute Genomics Platform"/>
            <consortium name="The Broad Institute Genome Sequencing Center for Infectious Disease"/>
            <person name="Wu L."/>
            <person name="Ma J."/>
        </authorList>
    </citation>
    <scope>NUCLEOTIDE SEQUENCE [LARGE SCALE GENOMIC DNA]</scope>
    <source>
        <strain evidence="2">JCM 4376</strain>
    </source>
</reference>
<evidence type="ECO:0000313" key="2">
    <source>
        <dbReference type="Proteomes" id="UP000660675"/>
    </source>
</evidence>
<dbReference type="Proteomes" id="UP000660675">
    <property type="component" value="Unassembled WGS sequence"/>
</dbReference>
<sequence>MTTRQVAVLCTVGLTPRLLGEMPHVAAIGQEGFTARLDTVFPAVTATVQATLTTGLLPRDHGAVGNGWYHRDHGEVMMWRQHNALVRGEKVWQAARKQDPGHTTAYLCWWWAMGADVDTVLTPRPVYHYDGRKSPDCYTEPADLRDELTARQGEFPLFHYWGPTASIASTRWIATAARHVVDTRRPDLSFIYVPHLDYDLQRYGPDSPQAVRAAREADAALAPLLGDLRDRGTTVVALSEYGIGPVSRPVDINRALRREGLLSVYSQRGMEYLDPCTSRAFAVADHQAAHVYVADPADIPRVRDVLKHTEGVDEIWDRTEQAAYGIDHPNAGELVAVAEPDAWFTYYYWLDDTRAPDFARGVEIHRKPGYDPAELFFDPADKAVKAKAALTLLRKKAGMRAPLTVVPLDPSHVGGSHGRLPQDHRDGPLLLCSDPGQERDRYHATEVKELLLRLNGLA</sequence>
<dbReference type="SUPFAM" id="SSF53649">
    <property type="entry name" value="Alkaline phosphatase-like"/>
    <property type="match status" value="1"/>
</dbReference>
<organism evidence="1 2">
    <name type="scientific">Streptomyces gelaticus</name>
    <dbReference type="NCBI Taxonomy" id="285446"/>
    <lineage>
        <taxon>Bacteria</taxon>
        <taxon>Bacillati</taxon>
        <taxon>Actinomycetota</taxon>
        <taxon>Actinomycetes</taxon>
        <taxon>Kitasatosporales</taxon>
        <taxon>Streptomycetaceae</taxon>
        <taxon>Streptomyces</taxon>
    </lineage>
</organism>
<keyword evidence="2" id="KW-1185">Reference proteome</keyword>
<evidence type="ECO:0000313" key="1">
    <source>
        <dbReference type="EMBL" id="GGV87912.1"/>
    </source>
</evidence>
<accession>A0ABQ2W156</accession>
<gene>
    <name evidence="1" type="ORF">GCM10015535_38100</name>
</gene>
<dbReference type="EMBL" id="BMTF01000012">
    <property type="protein sequence ID" value="GGV87912.1"/>
    <property type="molecule type" value="Genomic_DNA"/>
</dbReference>
<protein>
    <submittedName>
        <fullName evidence="1">Alkaline phosphatase family protein</fullName>
    </submittedName>
</protein>
<comment type="caution">
    <text evidence="1">The sequence shown here is derived from an EMBL/GenBank/DDBJ whole genome shotgun (WGS) entry which is preliminary data.</text>
</comment>
<dbReference type="PANTHER" id="PTHR10151">
    <property type="entry name" value="ECTONUCLEOTIDE PYROPHOSPHATASE/PHOSPHODIESTERASE"/>
    <property type="match status" value="1"/>
</dbReference>
<dbReference type="InterPro" id="IPR002591">
    <property type="entry name" value="Phosphodiest/P_Trfase"/>
</dbReference>
<dbReference type="InterPro" id="IPR017850">
    <property type="entry name" value="Alkaline_phosphatase_core_sf"/>
</dbReference>
<name>A0ABQ2W156_9ACTN</name>
<dbReference type="Pfam" id="PF01663">
    <property type="entry name" value="Phosphodiest"/>
    <property type="match status" value="1"/>
</dbReference>
<dbReference type="Gene3D" id="3.40.720.10">
    <property type="entry name" value="Alkaline Phosphatase, subunit A"/>
    <property type="match status" value="1"/>
</dbReference>